<keyword evidence="6" id="KW-0479">Metal-binding</keyword>
<dbReference type="InterPro" id="IPR013785">
    <property type="entry name" value="Aldolase_TIM"/>
</dbReference>
<dbReference type="OrthoDB" id="1530at2759"/>
<keyword evidence="7" id="KW-0862">Zinc</keyword>
<comment type="catalytic activity">
    <reaction evidence="13 17">
        <text>2 5-aminolevulinate = porphobilinogen + 2 H2O + H(+)</text>
        <dbReference type="Rhea" id="RHEA:24064"/>
        <dbReference type="ChEBI" id="CHEBI:15377"/>
        <dbReference type="ChEBI" id="CHEBI:15378"/>
        <dbReference type="ChEBI" id="CHEBI:58126"/>
        <dbReference type="ChEBI" id="CHEBI:356416"/>
        <dbReference type="EC" id="4.2.1.24"/>
    </reaction>
</comment>
<feature type="binding site" evidence="16">
    <location>
        <position position="134"/>
    </location>
    <ligand>
        <name>Zn(2+)</name>
        <dbReference type="ChEBI" id="CHEBI:29105"/>
        <label>1</label>
        <note>catalytic</note>
    </ligand>
</feature>
<feature type="binding site" evidence="15">
    <location>
        <position position="330"/>
    </location>
    <ligand>
        <name>5-aminolevulinate</name>
        <dbReference type="ChEBI" id="CHEBI:356416"/>
        <label>2</label>
    </ligand>
</feature>
<feature type="binding site" evidence="15">
    <location>
        <position position="233"/>
    </location>
    <ligand>
        <name>5-aminolevulinate</name>
        <dbReference type="ChEBI" id="CHEBI:356416"/>
        <label>1</label>
    </ligand>
</feature>
<dbReference type="PIRSF" id="PIRSF001415">
    <property type="entry name" value="Porphbilin_synth"/>
    <property type="match status" value="1"/>
</dbReference>
<keyword evidence="20" id="KW-1185">Reference proteome</keyword>
<dbReference type="PANTHER" id="PTHR11458">
    <property type="entry name" value="DELTA-AMINOLEVULINIC ACID DEHYDRATASE"/>
    <property type="match status" value="1"/>
</dbReference>
<accession>A0A9P0FLE4</accession>
<evidence type="ECO:0000256" key="5">
    <source>
        <dbReference type="ARBA" id="ARBA00020771"/>
    </source>
</evidence>
<dbReference type="Gene3D" id="3.20.20.70">
    <property type="entry name" value="Aldolase class I"/>
    <property type="match status" value="1"/>
</dbReference>
<evidence type="ECO:0000256" key="17">
    <source>
        <dbReference type="RuleBase" id="RU000515"/>
    </source>
</evidence>
<evidence type="ECO:0000256" key="10">
    <source>
        <dbReference type="ARBA" id="ARBA00023244"/>
    </source>
</evidence>
<comment type="function">
    <text evidence="11">Catalyzes an early step in the biosynthesis of tetrapyrroles. Binds two molecules of 5-aminolevulinate per subunit, each at a distinct site, and catalyzes their condensation to form porphobilinogen.</text>
</comment>
<comment type="pathway">
    <text evidence="2">Porphyrin-containing compound metabolism; protoporphyrin-IX biosynthesis; coproporphyrinogen-III from 5-aminolevulinate: step 1/4.</text>
</comment>
<feature type="binding site" evidence="16">
    <location>
        <position position="143"/>
    </location>
    <ligand>
        <name>Zn(2+)</name>
        <dbReference type="ChEBI" id="CHEBI:29105"/>
        <label>2</label>
    </ligand>
</feature>
<feature type="binding site" evidence="15">
    <location>
        <position position="291"/>
    </location>
    <ligand>
        <name>5-aminolevulinate</name>
        <dbReference type="ChEBI" id="CHEBI:356416"/>
        <label>2</label>
    </ligand>
</feature>
<feature type="binding site" evidence="16">
    <location>
        <position position="235"/>
    </location>
    <ligand>
        <name>Zn(2+)</name>
        <dbReference type="ChEBI" id="CHEBI:29105"/>
        <label>2</label>
    </ligand>
</feature>
<dbReference type="SUPFAM" id="SSF51569">
    <property type="entry name" value="Aldolase"/>
    <property type="match status" value="1"/>
</dbReference>
<evidence type="ECO:0000256" key="4">
    <source>
        <dbReference type="ARBA" id="ARBA00012053"/>
    </source>
</evidence>
<protein>
    <recommendedName>
        <fullName evidence="5 17">Delta-aminolevulinic acid dehydratase</fullName>
        <ecNumber evidence="4 17">4.2.1.24</ecNumber>
    </recommendedName>
</protein>
<dbReference type="NCBIfam" id="NF006762">
    <property type="entry name" value="PRK09283.1"/>
    <property type="match status" value="1"/>
</dbReference>
<comment type="similarity">
    <text evidence="3 18">Belongs to the ALAD family.</text>
</comment>
<evidence type="ECO:0000256" key="16">
    <source>
        <dbReference type="PIRSR" id="PIRSR001415-4"/>
    </source>
</evidence>
<proteinExistence type="inferred from homology"/>
<evidence type="ECO:0000256" key="8">
    <source>
        <dbReference type="ARBA" id="ARBA00023133"/>
    </source>
</evidence>
<keyword evidence="10 17" id="KW-0627">Porphyrin biosynthesis</keyword>
<dbReference type="GO" id="GO:0006783">
    <property type="term" value="P:heme biosynthetic process"/>
    <property type="evidence" value="ECO:0007669"/>
    <property type="project" value="UniProtKB-KW"/>
</dbReference>
<feature type="binding site" evidence="15">
    <location>
        <position position="221"/>
    </location>
    <ligand>
        <name>5-aminolevulinate</name>
        <dbReference type="ChEBI" id="CHEBI:356416"/>
        <label>1</label>
    </ligand>
</feature>
<dbReference type="SMART" id="SM01004">
    <property type="entry name" value="ALAD"/>
    <property type="match status" value="1"/>
</dbReference>
<comment type="cofactor">
    <cofactor evidence="1">
        <name>Zn(2+)</name>
        <dbReference type="ChEBI" id="CHEBI:29105"/>
    </cofactor>
</comment>
<evidence type="ECO:0000256" key="2">
    <source>
        <dbReference type="ARBA" id="ARBA00004694"/>
    </source>
</evidence>
<dbReference type="PROSITE" id="PS00169">
    <property type="entry name" value="D_ALA_DEHYDRATASE"/>
    <property type="match status" value="1"/>
</dbReference>
<dbReference type="EC" id="4.2.1.24" evidence="4 17"/>
<dbReference type="GO" id="GO:0004655">
    <property type="term" value="F:porphobilinogen synthase activity"/>
    <property type="evidence" value="ECO:0007669"/>
    <property type="project" value="UniProtKB-EC"/>
</dbReference>
<feature type="active site" description="Schiff-base intermediate with substrate" evidence="14">
    <location>
        <position position="211"/>
    </location>
</feature>
<dbReference type="FunFam" id="3.20.20.70:FF:000048">
    <property type="entry name" value="Delta-aminolevulinic acid dehydratase"/>
    <property type="match status" value="1"/>
</dbReference>
<comment type="subunit">
    <text evidence="12">Homooctamer; active form. Homohexamer; low activity form.</text>
</comment>
<evidence type="ECO:0000256" key="18">
    <source>
        <dbReference type="RuleBase" id="RU004161"/>
    </source>
</evidence>
<evidence type="ECO:0000313" key="19">
    <source>
        <dbReference type="EMBL" id="CAH0558707.1"/>
    </source>
</evidence>
<keyword evidence="9 17" id="KW-0456">Lyase</keyword>
<dbReference type="AlphaFoldDB" id="A0A9P0FLE4"/>
<evidence type="ECO:0000313" key="20">
    <source>
        <dbReference type="Proteomes" id="UP001154078"/>
    </source>
</evidence>
<feature type="binding site" evidence="16">
    <location>
        <position position="144"/>
    </location>
    <ligand>
        <name>Zn(2+)</name>
        <dbReference type="ChEBI" id="CHEBI:29105"/>
        <label>1</label>
        <note>catalytic</note>
    </ligand>
</feature>
<keyword evidence="8" id="KW-0350">Heme biosynthesis</keyword>
<evidence type="ECO:0000256" key="7">
    <source>
        <dbReference type="ARBA" id="ARBA00022833"/>
    </source>
</evidence>
<dbReference type="GO" id="GO:0008270">
    <property type="term" value="F:zinc ion binding"/>
    <property type="evidence" value="ECO:0007669"/>
    <property type="project" value="TreeGrafter"/>
</dbReference>
<sequence>MELNMNSKEDFIVDKKNVLQSSIINSTLRDWQCLKCEITATNLMYPVFLIENDDDIQPIESMPGISRFGINKLRDHLEIQVCNGLKSILVFGVIETLPKDKIATHADSKANPVIKSLPLLRKWFPEVTIACDVCLCPYSESGHCGILNNDGSINNTASLKRIGEIALAYAKAGAHIVAPSDMMDGRIGAIKSILQAHNLLNKVAVLSYTAKFASSFYGPFRDAAKSKPAFGDRKCYQLPPGSSGLAIRAADRDVQEGADMLMVKPAMAYMDILKEVKDKYPHYPMFVYQVSGEYAMIYHAAQKGAFDLKLALMEILGSLRRAGADVIITYYTPFVLELIKGKSKL</sequence>
<feature type="binding site" evidence="16">
    <location>
        <position position="136"/>
    </location>
    <ligand>
        <name>Zn(2+)</name>
        <dbReference type="ChEBI" id="CHEBI:29105"/>
        <label>1</label>
        <note>catalytic</note>
    </ligand>
</feature>
<dbReference type="Pfam" id="PF00490">
    <property type="entry name" value="ALAD"/>
    <property type="match status" value="1"/>
</dbReference>
<evidence type="ECO:0000256" key="11">
    <source>
        <dbReference type="ARBA" id="ARBA00025628"/>
    </source>
</evidence>
<evidence type="ECO:0000256" key="1">
    <source>
        <dbReference type="ARBA" id="ARBA00001947"/>
    </source>
</evidence>
<evidence type="ECO:0000256" key="6">
    <source>
        <dbReference type="ARBA" id="ARBA00022723"/>
    </source>
</evidence>
<evidence type="ECO:0000256" key="12">
    <source>
        <dbReference type="ARBA" id="ARBA00025861"/>
    </source>
</evidence>
<dbReference type="InterPro" id="IPR030656">
    <property type="entry name" value="ALAD_AS"/>
</dbReference>
<dbReference type="EMBL" id="OV121137">
    <property type="protein sequence ID" value="CAH0558707.1"/>
    <property type="molecule type" value="Genomic_DNA"/>
</dbReference>
<evidence type="ECO:0000256" key="13">
    <source>
        <dbReference type="ARBA" id="ARBA00047651"/>
    </source>
</evidence>
<evidence type="ECO:0000256" key="3">
    <source>
        <dbReference type="ARBA" id="ARBA00008055"/>
    </source>
</evidence>
<evidence type="ECO:0000256" key="9">
    <source>
        <dbReference type="ARBA" id="ARBA00023239"/>
    </source>
</evidence>
<organism evidence="19 20">
    <name type="scientific">Brassicogethes aeneus</name>
    <name type="common">Rape pollen beetle</name>
    <name type="synonym">Meligethes aeneus</name>
    <dbReference type="NCBI Taxonomy" id="1431903"/>
    <lineage>
        <taxon>Eukaryota</taxon>
        <taxon>Metazoa</taxon>
        <taxon>Ecdysozoa</taxon>
        <taxon>Arthropoda</taxon>
        <taxon>Hexapoda</taxon>
        <taxon>Insecta</taxon>
        <taxon>Pterygota</taxon>
        <taxon>Neoptera</taxon>
        <taxon>Endopterygota</taxon>
        <taxon>Coleoptera</taxon>
        <taxon>Polyphaga</taxon>
        <taxon>Cucujiformia</taxon>
        <taxon>Nitidulidae</taxon>
        <taxon>Meligethinae</taxon>
        <taxon>Brassicogethes</taxon>
    </lineage>
</organism>
<evidence type="ECO:0000256" key="15">
    <source>
        <dbReference type="PIRSR" id="PIRSR001415-2"/>
    </source>
</evidence>
<name>A0A9P0FLE4_BRAAE</name>
<dbReference type="PRINTS" id="PR00144">
    <property type="entry name" value="DALDHYDRTASE"/>
</dbReference>
<dbReference type="PANTHER" id="PTHR11458:SF0">
    <property type="entry name" value="DELTA-AMINOLEVULINIC ACID DEHYDRATASE"/>
    <property type="match status" value="1"/>
</dbReference>
<feature type="active site" description="Schiff-base intermediate with substrate" evidence="14">
    <location>
        <position position="264"/>
    </location>
</feature>
<dbReference type="InterPro" id="IPR001731">
    <property type="entry name" value="ALAD"/>
</dbReference>
<dbReference type="Proteomes" id="UP001154078">
    <property type="component" value="Chromosome 6"/>
</dbReference>
<reference evidence="19" key="1">
    <citation type="submission" date="2021-12" db="EMBL/GenBank/DDBJ databases">
        <authorList>
            <person name="King R."/>
        </authorList>
    </citation>
    <scope>NUCLEOTIDE SEQUENCE</scope>
</reference>
<evidence type="ECO:0000256" key="14">
    <source>
        <dbReference type="PIRSR" id="PIRSR001415-1"/>
    </source>
</evidence>
<gene>
    <name evidence="19" type="ORF">MELIAE_LOCUS8980</name>
</gene>
<dbReference type="GO" id="GO:0005829">
    <property type="term" value="C:cytosol"/>
    <property type="evidence" value="ECO:0007669"/>
    <property type="project" value="TreeGrafter"/>
</dbReference>